<proteinExistence type="inferred from homology"/>
<dbReference type="CDD" id="cd05797">
    <property type="entry name" value="Ribosomal_L10"/>
    <property type="match status" value="1"/>
</dbReference>
<dbReference type="GO" id="GO:0006412">
    <property type="term" value="P:translation"/>
    <property type="evidence" value="ECO:0007669"/>
    <property type="project" value="UniProtKB-UniRule"/>
</dbReference>
<evidence type="ECO:0000256" key="2">
    <source>
        <dbReference type="ARBA" id="ARBA00022980"/>
    </source>
</evidence>
<dbReference type="PANTHER" id="PTHR11560">
    <property type="entry name" value="39S RIBOSOMAL PROTEIN L10, MITOCHONDRIAL"/>
    <property type="match status" value="1"/>
</dbReference>
<reference evidence="6 7" key="1">
    <citation type="journal article" date="2016" name="Nat. Commun.">
        <title>Thousands of microbial genomes shed light on interconnected biogeochemical processes in an aquifer system.</title>
        <authorList>
            <person name="Anantharaman K."/>
            <person name="Brown C.T."/>
            <person name="Hug L.A."/>
            <person name="Sharon I."/>
            <person name="Castelle C.J."/>
            <person name="Probst A.J."/>
            <person name="Thomas B.C."/>
            <person name="Singh A."/>
            <person name="Wilkins M.J."/>
            <person name="Karaoz U."/>
            <person name="Brodie E.L."/>
            <person name="Williams K.H."/>
            <person name="Hubbard S.S."/>
            <person name="Banfield J.F."/>
        </authorList>
    </citation>
    <scope>NUCLEOTIDE SEQUENCE [LARGE SCALE GENOMIC DNA]</scope>
</reference>
<dbReference type="InterPro" id="IPR001790">
    <property type="entry name" value="Ribosomal_uL10"/>
</dbReference>
<dbReference type="GO" id="GO:0070180">
    <property type="term" value="F:large ribosomal subunit rRNA binding"/>
    <property type="evidence" value="ECO:0007669"/>
    <property type="project" value="UniProtKB-UniRule"/>
</dbReference>
<dbReference type="AlphaFoldDB" id="A0A1F5N7W5"/>
<comment type="caution">
    <text evidence="6">The sequence shown here is derived from an EMBL/GenBank/DDBJ whole genome shotgun (WGS) entry which is preliminary data.</text>
</comment>
<comment type="function">
    <text evidence="5">Forms part of the ribosomal stalk, playing a central role in the interaction of the ribosome with GTP-bound translation factors.</text>
</comment>
<keyword evidence="2 5" id="KW-0689">Ribosomal protein</keyword>
<dbReference type="Gene3D" id="6.10.250.290">
    <property type="match status" value="1"/>
</dbReference>
<keyword evidence="5" id="KW-0699">rRNA-binding</keyword>
<evidence type="ECO:0000313" key="7">
    <source>
        <dbReference type="Proteomes" id="UP000177610"/>
    </source>
</evidence>
<dbReference type="GO" id="GO:1990904">
    <property type="term" value="C:ribonucleoprotein complex"/>
    <property type="evidence" value="ECO:0007669"/>
    <property type="project" value="UniProtKB-KW"/>
</dbReference>
<dbReference type="InterPro" id="IPR043141">
    <property type="entry name" value="Ribosomal_uL10-like_sf"/>
</dbReference>
<dbReference type="InterPro" id="IPR022973">
    <property type="entry name" value="Ribosomal_uL10_bac"/>
</dbReference>
<protein>
    <recommendedName>
        <fullName evidence="4 5">Large ribosomal subunit protein uL10</fullName>
    </recommendedName>
</protein>
<dbReference type="Gene3D" id="3.30.70.1730">
    <property type="match status" value="1"/>
</dbReference>
<dbReference type="EMBL" id="MFEH01000005">
    <property type="protein sequence ID" value="OGE73704.1"/>
    <property type="molecule type" value="Genomic_DNA"/>
</dbReference>
<dbReference type="HAMAP" id="MF_00362">
    <property type="entry name" value="Ribosomal_uL10"/>
    <property type="match status" value="1"/>
</dbReference>
<dbReference type="GO" id="GO:0005840">
    <property type="term" value="C:ribosome"/>
    <property type="evidence" value="ECO:0007669"/>
    <property type="project" value="UniProtKB-KW"/>
</dbReference>
<comment type="similarity">
    <text evidence="1 5">Belongs to the universal ribosomal protein uL10 family.</text>
</comment>
<dbReference type="InterPro" id="IPR047865">
    <property type="entry name" value="Ribosomal_uL10_bac_type"/>
</dbReference>
<organism evidence="6 7">
    <name type="scientific">Candidatus Doudnabacteria bacterium RIFCSPHIGHO2_01_FULL_41_86</name>
    <dbReference type="NCBI Taxonomy" id="1817821"/>
    <lineage>
        <taxon>Bacteria</taxon>
        <taxon>Candidatus Doudnaibacteriota</taxon>
    </lineage>
</organism>
<sequence>MAITRKEKESILASLTELLKKARGVVFTEYRGMTVKQMNLVRRNLRKENVQYQVVKVTLLKKAMEALGIKTDGMKYTGPVAIAVSEEEETTPARVLKGMTKENPQLILDGGIFNSELVDATVVSRLATLPTKQQLLGQLVSVIAGPARGLVTVLFGNTRNLLNVLNAIKDKRSN</sequence>
<keyword evidence="5" id="KW-0694">RNA-binding</keyword>
<evidence type="ECO:0000256" key="5">
    <source>
        <dbReference type="HAMAP-Rule" id="MF_00362"/>
    </source>
</evidence>
<dbReference type="Pfam" id="PF00466">
    <property type="entry name" value="Ribosomal_L10"/>
    <property type="match status" value="1"/>
</dbReference>
<dbReference type="NCBIfam" id="NF000955">
    <property type="entry name" value="PRK00099.1-1"/>
    <property type="match status" value="1"/>
</dbReference>
<evidence type="ECO:0000313" key="6">
    <source>
        <dbReference type="EMBL" id="OGE73704.1"/>
    </source>
</evidence>
<name>A0A1F5N7W5_9BACT</name>
<dbReference type="STRING" id="1817821.A2717_03670"/>
<evidence type="ECO:0000256" key="4">
    <source>
        <dbReference type="ARBA" id="ARBA00035202"/>
    </source>
</evidence>
<dbReference type="Proteomes" id="UP000177610">
    <property type="component" value="Unassembled WGS sequence"/>
</dbReference>
<accession>A0A1F5N7W5</accession>
<keyword evidence="3 5" id="KW-0687">Ribonucleoprotein</keyword>
<gene>
    <name evidence="5" type="primary">rplJ</name>
    <name evidence="6" type="ORF">A2717_03670</name>
</gene>
<evidence type="ECO:0000256" key="3">
    <source>
        <dbReference type="ARBA" id="ARBA00023274"/>
    </source>
</evidence>
<comment type="subunit">
    <text evidence="5">Part of the ribosomal stalk of the 50S ribosomal subunit. The N-terminus interacts with L11 and the large rRNA to form the base of the stalk. The C-terminus forms an elongated spine to which L12 dimers bind in a sequential fashion forming a multimeric L10(L12)X complex.</text>
</comment>
<evidence type="ECO:0000256" key="1">
    <source>
        <dbReference type="ARBA" id="ARBA00008889"/>
    </source>
</evidence>
<dbReference type="SUPFAM" id="SSF160369">
    <property type="entry name" value="Ribosomal protein L10-like"/>
    <property type="match status" value="1"/>
</dbReference>